<name>A6HU98_RAT</name>
<dbReference type="EMBL" id="CH473951">
    <property type="protein sequence ID" value="EDM02461.1"/>
    <property type="molecule type" value="Genomic_DNA"/>
</dbReference>
<accession>A6HU98</accession>
<gene>
    <name evidence="1" type="ORF">rCG_37160</name>
</gene>
<reference evidence="1 2" key="1">
    <citation type="submission" date="2005-07" db="EMBL/GenBank/DDBJ databases">
        <authorList>
            <person name="Mural R.J."/>
            <person name="Li P.W."/>
            <person name="Adams M.D."/>
            <person name="Amanatides P.G."/>
            <person name="Baden-Tillson H."/>
            <person name="Barnstead M."/>
            <person name="Chin S.H."/>
            <person name="Dew I."/>
            <person name="Evans C.A."/>
            <person name="Ferriera S."/>
            <person name="Flanigan M."/>
            <person name="Fosler C."/>
            <person name="Glodek A."/>
            <person name="Gu Z."/>
            <person name="Holt R.A."/>
            <person name="Jennings D."/>
            <person name="Kraft C.L."/>
            <person name="Lu F."/>
            <person name="Nguyen T."/>
            <person name="Nusskern D.R."/>
            <person name="Pfannkoch C.M."/>
            <person name="Sitter C."/>
            <person name="Sutton G.G."/>
            <person name="Venter J.C."/>
            <person name="Wang Z."/>
            <person name="Woodage T."/>
            <person name="Zheng X.H."/>
            <person name="Zhong F."/>
        </authorList>
    </citation>
    <scope>NUCLEOTIDE SEQUENCE [LARGE SCALE GENOMIC DNA]</scope>
    <source>
        <strain>BN</strain>
        <strain evidence="2">Sprague-Dawley</strain>
    </source>
</reference>
<organism evidence="1 2">
    <name type="scientific">Rattus norvegicus</name>
    <name type="common">Rat</name>
    <dbReference type="NCBI Taxonomy" id="10116"/>
    <lineage>
        <taxon>Eukaryota</taxon>
        <taxon>Metazoa</taxon>
        <taxon>Chordata</taxon>
        <taxon>Craniata</taxon>
        <taxon>Vertebrata</taxon>
        <taxon>Euteleostomi</taxon>
        <taxon>Mammalia</taxon>
        <taxon>Eutheria</taxon>
        <taxon>Euarchontoglires</taxon>
        <taxon>Glires</taxon>
        <taxon>Rodentia</taxon>
        <taxon>Myomorpha</taxon>
        <taxon>Muroidea</taxon>
        <taxon>Muridae</taxon>
        <taxon>Murinae</taxon>
        <taxon>Rattus</taxon>
    </lineage>
</organism>
<evidence type="ECO:0000313" key="2">
    <source>
        <dbReference type="Proteomes" id="UP000234681"/>
    </source>
</evidence>
<dbReference type="Proteomes" id="UP000234681">
    <property type="component" value="Chromosome 15"/>
</dbReference>
<evidence type="ECO:0000313" key="1">
    <source>
        <dbReference type="EMBL" id="EDM02461.1"/>
    </source>
</evidence>
<protein>
    <submittedName>
        <fullName evidence="1">RCG37160</fullName>
    </submittedName>
</protein>
<sequence>MTCSRWILSPQEIKPSLAWVC</sequence>
<proteinExistence type="predicted"/>
<feature type="non-terminal residue" evidence="1">
    <location>
        <position position="21"/>
    </location>
</feature>
<dbReference type="AlphaFoldDB" id="A6HU98"/>